<keyword evidence="1" id="KW-0812">Transmembrane</keyword>
<dbReference type="InterPro" id="IPR010540">
    <property type="entry name" value="CmpB_TMEM229"/>
</dbReference>
<comment type="caution">
    <text evidence="2">The sequence shown here is derived from an EMBL/GenBank/DDBJ whole genome shotgun (WGS) entry which is preliminary data.</text>
</comment>
<feature type="transmembrane region" description="Helical" evidence="1">
    <location>
        <begin position="45"/>
        <end position="65"/>
    </location>
</feature>
<organism evidence="2 3">
    <name type="scientific">Blautia difficilis</name>
    <dbReference type="NCBI Taxonomy" id="2763027"/>
    <lineage>
        <taxon>Bacteria</taxon>
        <taxon>Bacillati</taxon>
        <taxon>Bacillota</taxon>
        <taxon>Clostridia</taxon>
        <taxon>Lachnospirales</taxon>
        <taxon>Lachnospiraceae</taxon>
        <taxon>Blautia</taxon>
    </lineage>
</organism>
<evidence type="ECO:0000313" key="2">
    <source>
        <dbReference type="EMBL" id="MBC5779613.1"/>
    </source>
</evidence>
<evidence type="ECO:0000256" key="1">
    <source>
        <dbReference type="SAM" id="Phobius"/>
    </source>
</evidence>
<feature type="transmembrane region" description="Helical" evidence="1">
    <location>
        <begin position="71"/>
        <end position="94"/>
    </location>
</feature>
<feature type="transmembrane region" description="Helical" evidence="1">
    <location>
        <begin position="148"/>
        <end position="174"/>
    </location>
</feature>
<feature type="transmembrane region" description="Helical" evidence="1">
    <location>
        <begin position="115"/>
        <end position="136"/>
    </location>
</feature>
<accession>A0ABR7III4</accession>
<dbReference type="Pfam" id="PF06541">
    <property type="entry name" value="ABC_trans_CmpB"/>
    <property type="match status" value="1"/>
</dbReference>
<reference evidence="2 3" key="1">
    <citation type="submission" date="2020-08" db="EMBL/GenBank/DDBJ databases">
        <title>Genome public.</title>
        <authorList>
            <person name="Liu C."/>
            <person name="Sun Q."/>
        </authorList>
    </citation>
    <scope>NUCLEOTIDE SEQUENCE [LARGE SCALE GENOMIC DNA]</scope>
    <source>
        <strain evidence="2 3">M29</strain>
    </source>
</reference>
<sequence length="287" mass="32454">MWDLTVCGIDFYHLMNWLIIYSFFGWVWETCYVSVKSGKFVNRGFINGPLCTIYGFGAVSVYVILRPFSDNLLYLYLGGVVVATALEYVTAVLMESIFHTSWWDYSDNKFNFQGRICLGASLGWGAFTVILFKVLHPLVESIVILYPVYVGEIGICVIGVGYVVDFAFSAAAAFRIHEKLPVIEAAMEQAKGEMLVKMHEKIASVGFAKEATLESVKERLGDVEVLKEMEQKRAAITAEISAELQKRKEAMAAKVGHNMQRFVKSYPNLNRGYKLHNLKNLRNKKEK</sequence>
<evidence type="ECO:0008006" key="4">
    <source>
        <dbReference type="Google" id="ProtNLM"/>
    </source>
</evidence>
<protein>
    <recommendedName>
        <fullName evidence="4">ABC transporter permease</fullName>
    </recommendedName>
</protein>
<dbReference type="EMBL" id="JACOQG010000010">
    <property type="protein sequence ID" value="MBC5779613.1"/>
    <property type="molecule type" value="Genomic_DNA"/>
</dbReference>
<gene>
    <name evidence="2" type="ORF">H8Z82_08050</name>
</gene>
<name>A0ABR7III4_9FIRM</name>
<keyword evidence="3" id="KW-1185">Reference proteome</keyword>
<evidence type="ECO:0000313" key="3">
    <source>
        <dbReference type="Proteomes" id="UP000649826"/>
    </source>
</evidence>
<dbReference type="RefSeq" id="WP_186994833.1">
    <property type="nucleotide sequence ID" value="NZ_JACOQG010000010.1"/>
</dbReference>
<feature type="transmembrane region" description="Helical" evidence="1">
    <location>
        <begin position="12"/>
        <end position="33"/>
    </location>
</feature>
<proteinExistence type="predicted"/>
<keyword evidence="1" id="KW-1133">Transmembrane helix</keyword>
<dbReference type="Proteomes" id="UP000649826">
    <property type="component" value="Unassembled WGS sequence"/>
</dbReference>
<keyword evidence="1" id="KW-0472">Membrane</keyword>